<reference evidence="2" key="1">
    <citation type="journal article" date="2013" name="Science">
        <title>Gene transfer from bacteria and archaea facilitated evolution of an extremophilic eukaryote.</title>
        <authorList>
            <person name="Schonknecht G."/>
            <person name="Chen W.H."/>
            <person name="Ternes C.M."/>
            <person name="Barbier G.G."/>
            <person name="Shrestha R.P."/>
            <person name="Stanke M."/>
            <person name="Brautigam A."/>
            <person name="Baker B.J."/>
            <person name="Banfield J.F."/>
            <person name="Garavito R.M."/>
            <person name="Carr K."/>
            <person name="Wilkerson C."/>
            <person name="Rensing S.A."/>
            <person name="Gagneul D."/>
            <person name="Dickenson N.E."/>
            <person name="Oesterhelt C."/>
            <person name="Lercher M.J."/>
            <person name="Weber A.P."/>
        </authorList>
    </citation>
    <scope>NUCLEOTIDE SEQUENCE [LARGE SCALE GENOMIC DNA]</scope>
    <source>
        <strain evidence="2">074W</strain>
    </source>
</reference>
<accession>M2XZQ9</accession>
<dbReference type="GeneID" id="17087955"/>
<gene>
    <name evidence="1" type="ORF">Gasu_35220</name>
</gene>
<dbReference type="EMBL" id="KB454512">
    <property type="protein sequence ID" value="EME29133.1"/>
    <property type="molecule type" value="Genomic_DNA"/>
</dbReference>
<dbReference type="Gramene" id="EME29133">
    <property type="protein sequence ID" value="EME29133"/>
    <property type="gene ID" value="Gasu_35220"/>
</dbReference>
<proteinExistence type="predicted"/>
<sequence>MLYGSCQCANYFVRLRMLSRNYLPKVGLYLQSQTKNSSRKRLHQYLHSCDIVEAQPILHEFLSELLCILSKCKLFAQNVKFPFHFLTATTTTTLNSMTFSVLGKNSSAALLTRQILLYTSLLVSHSYRTTTMPFRNTINTSSNFITLTTHMLF</sequence>
<name>M2XZQ9_GALSU</name>
<dbReference type="AlphaFoldDB" id="M2XZQ9"/>
<dbReference type="RefSeq" id="XP_005705653.1">
    <property type="nucleotide sequence ID" value="XM_005705596.1"/>
</dbReference>
<evidence type="ECO:0000313" key="1">
    <source>
        <dbReference type="EMBL" id="EME29133.1"/>
    </source>
</evidence>
<keyword evidence="2" id="KW-1185">Reference proteome</keyword>
<dbReference type="KEGG" id="gsl:Gasu_35220"/>
<organism evidence="1 2">
    <name type="scientific">Galdieria sulphuraria</name>
    <name type="common">Red alga</name>
    <dbReference type="NCBI Taxonomy" id="130081"/>
    <lineage>
        <taxon>Eukaryota</taxon>
        <taxon>Rhodophyta</taxon>
        <taxon>Bangiophyceae</taxon>
        <taxon>Galdieriales</taxon>
        <taxon>Galdieriaceae</taxon>
        <taxon>Galdieria</taxon>
    </lineage>
</organism>
<protein>
    <submittedName>
        <fullName evidence="1">Uncharacterized protein</fullName>
    </submittedName>
</protein>
<evidence type="ECO:0000313" key="2">
    <source>
        <dbReference type="Proteomes" id="UP000030680"/>
    </source>
</evidence>
<dbReference type="Proteomes" id="UP000030680">
    <property type="component" value="Unassembled WGS sequence"/>
</dbReference>